<accession>A0A097EJM1</accession>
<dbReference type="Gene3D" id="1.20.910.10">
    <property type="entry name" value="Heme oxygenase-like"/>
    <property type="match status" value="1"/>
</dbReference>
<sequence length="206" mass="21949">MTLAPTAASPAQPAPPPSRAKRLKALTHDTHERLDTTVAGASSFASRDGYVRFARMQFLFHRDIDALYADADLQTLFPGLGERRQLPLVQQDLADLAAAVPQPDTAPAFVPDAAIDLPTALGWLYVAEGSRMGATLLRKDAARLGLSDDFGARHLAPAPEGPAAYWRIFTAALDGIALDAAAEDRVIAGAEAAFARVQAYADDTLR</sequence>
<dbReference type="STRING" id="1549858.MC45_16995"/>
<dbReference type="AlphaFoldDB" id="A0A097EJM1"/>
<dbReference type="InterPro" id="IPR016084">
    <property type="entry name" value="Haem_Oase-like_multi-hlx"/>
</dbReference>
<dbReference type="SUPFAM" id="SSF48613">
    <property type="entry name" value="Heme oxygenase-like"/>
    <property type="match status" value="1"/>
</dbReference>
<dbReference type="HOGENOM" id="CLU_085041_1_0_5"/>
<dbReference type="eggNOG" id="COG3230">
    <property type="taxonomic scope" value="Bacteria"/>
</dbReference>
<organism evidence="1 2">
    <name type="scientific">Sphingomonas taxi</name>
    <dbReference type="NCBI Taxonomy" id="1549858"/>
    <lineage>
        <taxon>Bacteria</taxon>
        <taxon>Pseudomonadati</taxon>
        <taxon>Pseudomonadota</taxon>
        <taxon>Alphaproteobacteria</taxon>
        <taxon>Sphingomonadales</taxon>
        <taxon>Sphingomonadaceae</taxon>
        <taxon>Sphingomonas</taxon>
    </lineage>
</organism>
<dbReference type="KEGG" id="stax:MC45_16995"/>
<proteinExistence type="predicted"/>
<reference evidence="1 2" key="1">
    <citation type="submission" date="2014-09" db="EMBL/GenBank/DDBJ databases">
        <title>Using Illumina technology Improving SMRT sequencing Genome Assembly by RASTools.</title>
        <authorList>
            <person name="Zhou Y."/>
            <person name="Ma T."/>
            <person name="Liu T."/>
        </authorList>
    </citation>
    <scope>NUCLEOTIDE SEQUENCE [LARGE SCALE GENOMIC DNA]</scope>
    <source>
        <strain evidence="1 2">ATCC 55669</strain>
    </source>
</reference>
<dbReference type="GO" id="GO:0006788">
    <property type="term" value="P:heme oxidation"/>
    <property type="evidence" value="ECO:0007669"/>
    <property type="project" value="InterPro"/>
</dbReference>
<protein>
    <submittedName>
        <fullName evidence="1">Heme oxygenase</fullName>
    </submittedName>
</protein>
<dbReference type="Proteomes" id="UP000033200">
    <property type="component" value="Chromosome"/>
</dbReference>
<dbReference type="CDD" id="cd19166">
    <property type="entry name" value="HemeO-bac"/>
    <property type="match status" value="1"/>
</dbReference>
<dbReference type="InterPro" id="IPR016053">
    <property type="entry name" value="Haem_Oase-like"/>
</dbReference>
<dbReference type="GO" id="GO:0004392">
    <property type="term" value="F:heme oxygenase (decyclizing) activity"/>
    <property type="evidence" value="ECO:0007669"/>
    <property type="project" value="InterPro"/>
</dbReference>
<dbReference type="Pfam" id="PF01126">
    <property type="entry name" value="Heme_oxygenase"/>
    <property type="match status" value="1"/>
</dbReference>
<dbReference type="RefSeq" id="WP_038665713.1">
    <property type="nucleotide sequence ID" value="NZ_CP009571.1"/>
</dbReference>
<name>A0A097EJM1_9SPHN</name>
<evidence type="ECO:0000313" key="1">
    <source>
        <dbReference type="EMBL" id="AIT07769.1"/>
    </source>
</evidence>
<gene>
    <name evidence="1" type="ORF">MC45_16995</name>
</gene>
<dbReference type="EMBL" id="CP009571">
    <property type="protein sequence ID" value="AIT07769.1"/>
    <property type="molecule type" value="Genomic_DNA"/>
</dbReference>
<evidence type="ECO:0000313" key="2">
    <source>
        <dbReference type="Proteomes" id="UP000033200"/>
    </source>
</evidence>
<keyword evidence="2" id="KW-1185">Reference proteome</keyword>